<dbReference type="PANTHER" id="PTHR43081:SF18">
    <property type="entry name" value="BLL7624 PROTEIN"/>
    <property type="match status" value="1"/>
</dbReference>
<name>A0A4Y9SND5_9BURK</name>
<evidence type="ECO:0000259" key="2">
    <source>
        <dbReference type="PROSITE" id="PS50125"/>
    </source>
</evidence>
<accession>A0A4Y9SND5</accession>
<reference evidence="3 4" key="1">
    <citation type="submission" date="2019-03" db="EMBL/GenBank/DDBJ databases">
        <title>Draft Genome Sequence of Duganella callidus sp. nov., a Novel Duganella Species Isolated from Cultivated Soil.</title>
        <authorList>
            <person name="Raths R."/>
            <person name="Peta V."/>
            <person name="Bucking H."/>
        </authorList>
    </citation>
    <scope>NUCLEOTIDE SEQUENCE [LARGE SCALE GENOMIC DNA]</scope>
    <source>
        <strain evidence="3 4">DN04</strain>
    </source>
</reference>
<feature type="domain" description="Guanylate cyclase" evidence="2">
    <location>
        <begin position="256"/>
        <end position="391"/>
    </location>
</feature>
<dbReference type="Proteomes" id="UP000297729">
    <property type="component" value="Unassembled WGS sequence"/>
</dbReference>
<protein>
    <submittedName>
        <fullName evidence="3">Adenylate/guanylate cyclase domain-containing protein</fullName>
    </submittedName>
</protein>
<dbReference type="PANTHER" id="PTHR43081">
    <property type="entry name" value="ADENYLATE CYCLASE, TERMINAL-DIFFERENTIATION SPECIFIC-RELATED"/>
    <property type="match status" value="1"/>
</dbReference>
<dbReference type="SUPFAM" id="SSF55073">
    <property type="entry name" value="Nucleotide cyclase"/>
    <property type="match status" value="1"/>
</dbReference>
<dbReference type="CDD" id="cd07302">
    <property type="entry name" value="CHD"/>
    <property type="match status" value="1"/>
</dbReference>
<comment type="caution">
    <text evidence="3">The sequence shown here is derived from an EMBL/GenBank/DDBJ whole genome shotgun (WGS) entry which is preliminary data.</text>
</comment>
<organism evidence="3 4">
    <name type="scientific">Duganella callida</name>
    <dbReference type="NCBI Taxonomy" id="2561932"/>
    <lineage>
        <taxon>Bacteria</taxon>
        <taxon>Pseudomonadati</taxon>
        <taxon>Pseudomonadota</taxon>
        <taxon>Betaproteobacteria</taxon>
        <taxon>Burkholderiales</taxon>
        <taxon>Oxalobacteraceae</taxon>
        <taxon>Telluria group</taxon>
        <taxon>Duganella</taxon>
    </lineage>
</organism>
<dbReference type="InterPro" id="IPR050697">
    <property type="entry name" value="Adenylyl/Guanylyl_Cyclase_3/4"/>
</dbReference>
<sequence length="488" mass="53209">MQNIAAARLRSQAGDLNSMISSIRGYYGSAVVGRILENHGKDTQVIHNYETVAGAIPIPATLSLELGRVIADKQSNVSYRFVSDYPFRGRAPHVLDSFEQQSLASLRAHPEQPPLILAGTSGTASQVRLIAPVLMSAACVACHNSHPDSPKKDWKIGDVRGLQEIEIHDEVGTSLWSFKYSLAYFLLAAATGLGFILLQRRQNALIRGMNADLADANDFLASVSMKISHYLSPQIYKNIFSGEMEVALRTQRKKLTIFFSDIKDFTALTESLQPEALTELVNDYFTAMSAIAIRHGGTIDKFIGDALLIFFGDPDTRGSTDDARNCLRMAVEMQHALAELNVRWRKRGLEAPLRVRMGINTGYCNVGNFGSSDRMDYTILGAEANLAARLQAIAPAGGIVVSYETYALVRDIVAGHALAPVHMKGIAREVAPYAIDGLLDQDGRAMQVFSEHGAGHDVFLDVGRIDAAAARSLRGVLHQAISALERKV</sequence>
<dbReference type="GO" id="GO:0035556">
    <property type="term" value="P:intracellular signal transduction"/>
    <property type="evidence" value="ECO:0007669"/>
    <property type="project" value="InterPro"/>
</dbReference>
<gene>
    <name evidence="3" type="ORF">E4L98_08585</name>
</gene>
<dbReference type="InterPro" id="IPR029787">
    <property type="entry name" value="Nucleotide_cyclase"/>
</dbReference>
<keyword evidence="1" id="KW-0472">Membrane</keyword>
<dbReference type="AlphaFoldDB" id="A0A4Y9SND5"/>
<dbReference type="Pfam" id="PF00211">
    <property type="entry name" value="Guanylate_cyc"/>
    <property type="match status" value="1"/>
</dbReference>
<evidence type="ECO:0000256" key="1">
    <source>
        <dbReference type="SAM" id="Phobius"/>
    </source>
</evidence>
<dbReference type="Gene3D" id="3.30.70.1230">
    <property type="entry name" value="Nucleotide cyclase"/>
    <property type="match status" value="1"/>
</dbReference>
<dbReference type="PROSITE" id="PS50125">
    <property type="entry name" value="GUANYLATE_CYCLASE_2"/>
    <property type="match status" value="1"/>
</dbReference>
<proteinExistence type="predicted"/>
<dbReference type="InterPro" id="IPR021796">
    <property type="entry name" value="Tll0287-like_dom"/>
</dbReference>
<evidence type="ECO:0000313" key="3">
    <source>
        <dbReference type="EMBL" id="TFW26297.1"/>
    </source>
</evidence>
<dbReference type="InterPro" id="IPR001054">
    <property type="entry name" value="A/G_cyclase"/>
</dbReference>
<keyword evidence="4" id="KW-1185">Reference proteome</keyword>
<keyword evidence="1" id="KW-0812">Transmembrane</keyword>
<dbReference type="GO" id="GO:0006171">
    <property type="term" value="P:cAMP biosynthetic process"/>
    <property type="evidence" value="ECO:0007669"/>
    <property type="project" value="TreeGrafter"/>
</dbReference>
<dbReference type="SMART" id="SM00044">
    <property type="entry name" value="CYCc"/>
    <property type="match status" value="1"/>
</dbReference>
<keyword evidence="1" id="KW-1133">Transmembrane helix</keyword>
<dbReference type="GO" id="GO:0004016">
    <property type="term" value="F:adenylate cyclase activity"/>
    <property type="evidence" value="ECO:0007669"/>
    <property type="project" value="UniProtKB-ARBA"/>
</dbReference>
<feature type="transmembrane region" description="Helical" evidence="1">
    <location>
        <begin position="180"/>
        <end position="198"/>
    </location>
</feature>
<evidence type="ECO:0000313" key="4">
    <source>
        <dbReference type="Proteomes" id="UP000297729"/>
    </source>
</evidence>
<dbReference type="OrthoDB" id="9802500at2"/>
<dbReference type="Pfam" id="PF11845">
    <property type="entry name" value="Tll0287-like"/>
    <property type="match status" value="1"/>
</dbReference>
<dbReference type="EMBL" id="SPVG01000080">
    <property type="protein sequence ID" value="TFW26297.1"/>
    <property type="molecule type" value="Genomic_DNA"/>
</dbReference>